<dbReference type="GO" id="GO:0016020">
    <property type="term" value="C:membrane"/>
    <property type="evidence" value="ECO:0007669"/>
    <property type="project" value="GOC"/>
</dbReference>
<evidence type="ECO:0000313" key="9">
    <source>
        <dbReference type="EMBL" id="HHJ81325.1"/>
    </source>
</evidence>
<keyword evidence="6 7" id="KW-0012">Acyltransferase</keyword>
<dbReference type="EMBL" id="DRNF01000427">
    <property type="protein sequence ID" value="HHJ81325.1"/>
    <property type="molecule type" value="Genomic_DNA"/>
</dbReference>
<dbReference type="PANTHER" id="PTHR43378">
    <property type="entry name" value="UDP-3-O-ACYLGLUCOSAMINE N-ACYLTRANSFERASE"/>
    <property type="match status" value="1"/>
</dbReference>
<keyword evidence="5 7" id="KW-0443">Lipid metabolism</keyword>
<evidence type="ECO:0000256" key="5">
    <source>
        <dbReference type="ARBA" id="ARBA00023098"/>
    </source>
</evidence>
<keyword evidence="4 7" id="KW-0677">Repeat</keyword>
<dbReference type="Pfam" id="PF04613">
    <property type="entry name" value="LpxD"/>
    <property type="match status" value="1"/>
</dbReference>
<organism evidence="9">
    <name type="scientific">Candidatus Tenderia electrophaga</name>
    <dbReference type="NCBI Taxonomy" id="1748243"/>
    <lineage>
        <taxon>Bacteria</taxon>
        <taxon>Pseudomonadati</taxon>
        <taxon>Pseudomonadota</taxon>
        <taxon>Gammaproteobacteria</taxon>
        <taxon>Candidatus Tenderiales</taxon>
        <taxon>Candidatus Tenderiaceae</taxon>
        <taxon>Candidatus Tenderia</taxon>
    </lineage>
</organism>
<accession>A0A832J456</accession>
<evidence type="ECO:0000256" key="6">
    <source>
        <dbReference type="ARBA" id="ARBA00023315"/>
    </source>
</evidence>
<keyword evidence="1 7" id="KW-0444">Lipid biosynthesis</keyword>
<comment type="subunit">
    <text evidence="7">Homotrimer.</text>
</comment>
<evidence type="ECO:0000256" key="1">
    <source>
        <dbReference type="ARBA" id="ARBA00022516"/>
    </source>
</evidence>
<dbReference type="InterPro" id="IPR018357">
    <property type="entry name" value="Hexapep_transf_CS"/>
</dbReference>
<evidence type="ECO:0000256" key="3">
    <source>
        <dbReference type="ARBA" id="ARBA00022679"/>
    </source>
</evidence>
<evidence type="ECO:0000259" key="8">
    <source>
        <dbReference type="Pfam" id="PF04613"/>
    </source>
</evidence>
<dbReference type="GO" id="GO:0103118">
    <property type="term" value="F:UDP-3-O-[(3R)-3-hydroxyacyl]-glucosamine N-acyltransferase activity"/>
    <property type="evidence" value="ECO:0007669"/>
    <property type="project" value="UniProtKB-EC"/>
</dbReference>
<dbReference type="PROSITE" id="PS00101">
    <property type="entry name" value="HEXAPEP_TRANSFERASES"/>
    <property type="match status" value="1"/>
</dbReference>
<dbReference type="InterPro" id="IPR011004">
    <property type="entry name" value="Trimer_LpxA-like_sf"/>
</dbReference>
<evidence type="ECO:0000256" key="2">
    <source>
        <dbReference type="ARBA" id="ARBA00022556"/>
    </source>
</evidence>
<dbReference type="Pfam" id="PF00132">
    <property type="entry name" value="Hexapep"/>
    <property type="match status" value="1"/>
</dbReference>
<dbReference type="NCBIfam" id="NF002060">
    <property type="entry name" value="PRK00892.1"/>
    <property type="match status" value="1"/>
</dbReference>
<comment type="catalytic activity">
    <reaction evidence="7">
        <text>a UDP-3-O-[(3R)-3-hydroxyacyl]-alpha-D-glucosamine + a (3R)-hydroxyacyl-[ACP] = a UDP-2-N,3-O-bis[(3R)-3-hydroxyacyl]-alpha-D-glucosamine + holo-[ACP] + H(+)</text>
        <dbReference type="Rhea" id="RHEA:53836"/>
        <dbReference type="Rhea" id="RHEA-COMP:9685"/>
        <dbReference type="Rhea" id="RHEA-COMP:9945"/>
        <dbReference type="ChEBI" id="CHEBI:15378"/>
        <dbReference type="ChEBI" id="CHEBI:64479"/>
        <dbReference type="ChEBI" id="CHEBI:78827"/>
        <dbReference type="ChEBI" id="CHEBI:137740"/>
        <dbReference type="ChEBI" id="CHEBI:137748"/>
        <dbReference type="EC" id="2.3.1.191"/>
    </reaction>
</comment>
<dbReference type="PANTHER" id="PTHR43378:SF2">
    <property type="entry name" value="UDP-3-O-ACYLGLUCOSAMINE N-ACYLTRANSFERASE 1, MITOCHONDRIAL-RELATED"/>
    <property type="match status" value="1"/>
</dbReference>
<dbReference type="Gene3D" id="3.40.1390.10">
    <property type="entry name" value="MurE/MurF, N-terminal domain"/>
    <property type="match status" value="1"/>
</dbReference>
<reference evidence="9" key="1">
    <citation type="journal article" date="2020" name="mSystems">
        <title>Genome- and Community-Level Interaction Insights into Carbon Utilization and Element Cycling Functions of Hydrothermarchaeota in Hydrothermal Sediment.</title>
        <authorList>
            <person name="Zhou Z."/>
            <person name="Liu Y."/>
            <person name="Xu W."/>
            <person name="Pan J."/>
            <person name="Luo Z.H."/>
            <person name="Li M."/>
        </authorList>
    </citation>
    <scope>NUCLEOTIDE SEQUENCE [LARGE SCALE GENOMIC DNA]</scope>
    <source>
        <strain evidence="9">HyVt-505</strain>
    </source>
</reference>
<name>A0A832J456_9GAMM</name>
<sequence length="363" mass="37664">MKVVSTSYGFVGVVACCDTNVTICQRCSIVISLGELARQLDVELVGDASCQITAVATLQSAGPGQISFLANSRYRRYLDSTEASAVILRAEDRDACAGNMLVSSNPYLTYARAATLLNPPARVLAGIHSRAVVEPTATIDPGAVIAANCYIGADASIAAGVQIGPGCVIGQGVHIAADTRLAANVSIADGVEIGQRVLIHSGAVIGSDGFGFAPDQGEWFKVPQLGSVIIADDVEIGANTTIDRGALEDTVIETGVKLDNQLQIAHNVRIGAHTAIAGATAIAGSTIIGKRCQIGGAVGIVGHLTIADDVHITAMSLVTGNIKQPGLYSSGTPLASNREWRKNAARFGHLDDMARRLKALERK</sequence>
<comment type="pathway">
    <text evidence="7">Bacterial outer membrane biogenesis; LPS lipid A biosynthesis.</text>
</comment>
<dbReference type="Proteomes" id="UP000885832">
    <property type="component" value="Unassembled WGS sequence"/>
</dbReference>
<dbReference type="PROSITE" id="PS51257">
    <property type="entry name" value="PROKAR_LIPOPROTEIN"/>
    <property type="match status" value="1"/>
</dbReference>
<protein>
    <recommendedName>
        <fullName evidence="7">UDP-3-O-acylglucosamine N-acyltransferase</fullName>
        <ecNumber evidence="7">2.3.1.191</ecNumber>
    </recommendedName>
</protein>
<dbReference type="InterPro" id="IPR001451">
    <property type="entry name" value="Hexapep"/>
</dbReference>
<dbReference type="SUPFAM" id="SSF51161">
    <property type="entry name" value="Trimeric LpxA-like enzymes"/>
    <property type="match status" value="1"/>
</dbReference>
<dbReference type="CDD" id="cd03352">
    <property type="entry name" value="LbH_LpxD"/>
    <property type="match status" value="1"/>
</dbReference>
<feature type="active site" description="Proton acceptor" evidence="7">
    <location>
        <position position="266"/>
    </location>
</feature>
<dbReference type="EC" id="2.3.1.191" evidence="7"/>
<dbReference type="HAMAP" id="MF_00523">
    <property type="entry name" value="LpxD"/>
    <property type="match status" value="1"/>
</dbReference>
<comment type="similarity">
    <text evidence="7">Belongs to the transferase hexapeptide repeat family. LpxD subfamily.</text>
</comment>
<dbReference type="InterPro" id="IPR020573">
    <property type="entry name" value="UDP_GlcNAc_AcTrfase_non-rep"/>
</dbReference>
<dbReference type="NCBIfam" id="TIGR01853">
    <property type="entry name" value="lipid_A_lpxD"/>
    <property type="match status" value="1"/>
</dbReference>
<dbReference type="Gene3D" id="1.20.5.170">
    <property type="match status" value="1"/>
</dbReference>
<keyword evidence="3 7" id="KW-0808">Transferase</keyword>
<dbReference type="UniPathway" id="UPA00973"/>
<comment type="function">
    <text evidence="7">Catalyzes the N-acylation of UDP-3-O-acylglucosamine using 3-hydroxyacyl-ACP as the acyl donor. Is involved in the biosynthesis of lipid A, a phosphorylated glycolipid that anchors the lipopolysaccharide to the outer membrane of the cell.</text>
</comment>
<evidence type="ECO:0000256" key="4">
    <source>
        <dbReference type="ARBA" id="ARBA00022737"/>
    </source>
</evidence>
<keyword evidence="2 7" id="KW-0441">Lipid A biosynthesis</keyword>
<feature type="domain" description="UDP-3-O-[3-hydroxymyristoyl] glucosamine N-acyltransferase non-repeat region" evidence="8">
    <location>
        <begin position="50"/>
        <end position="116"/>
    </location>
</feature>
<dbReference type="AlphaFoldDB" id="A0A832J456"/>
<gene>
    <name evidence="7 9" type="primary">lpxD</name>
    <name evidence="9" type="ORF">ENJ65_06790</name>
</gene>
<dbReference type="Gene3D" id="2.160.10.10">
    <property type="entry name" value="Hexapeptide repeat proteins"/>
    <property type="match status" value="1"/>
</dbReference>
<dbReference type="InterPro" id="IPR007691">
    <property type="entry name" value="LpxD"/>
</dbReference>
<comment type="caution">
    <text evidence="9">The sequence shown here is derived from an EMBL/GenBank/DDBJ whole genome shotgun (WGS) entry which is preliminary data.</text>
</comment>
<dbReference type="GO" id="GO:0016410">
    <property type="term" value="F:N-acyltransferase activity"/>
    <property type="evidence" value="ECO:0007669"/>
    <property type="project" value="InterPro"/>
</dbReference>
<dbReference type="GO" id="GO:0009245">
    <property type="term" value="P:lipid A biosynthetic process"/>
    <property type="evidence" value="ECO:0007669"/>
    <property type="project" value="UniProtKB-UniRule"/>
</dbReference>
<evidence type="ECO:0000256" key="7">
    <source>
        <dbReference type="HAMAP-Rule" id="MF_00523"/>
    </source>
</evidence>
<proteinExistence type="inferred from homology"/>